<dbReference type="RefSeq" id="WP_154322871.1">
    <property type="nucleotide sequence ID" value="NZ_CAMAAA010000034.1"/>
</dbReference>
<dbReference type="Pfam" id="PF04397">
    <property type="entry name" value="LytTR"/>
    <property type="match status" value="1"/>
</dbReference>
<feature type="domain" description="HTH LytTR-type" evidence="1">
    <location>
        <begin position="12"/>
        <end position="104"/>
    </location>
</feature>
<dbReference type="AlphaFoldDB" id="A0A844FBY6"/>
<reference evidence="2 3" key="1">
    <citation type="submission" date="2019-08" db="EMBL/GenBank/DDBJ databases">
        <title>In-depth cultivation of the pig gut microbiome towards novel bacterial diversity and tailored functional studies.</title>
        <authorList>
            <person name="Wylensek D."/>
            <person name="Hitch T.C.A."/>
            <person name="Clavel T."/>
        </authorList>
    </citation>
    <scope>NUCLEOTIDE SEQUENCE [LARGE SCALE GENOMIC DNA]</scope>
    <source>
        <strain evidence="2 3">BL-389-WT-3D</strain>
    </source>
</reference>
<name>A0A844FBY6_CLOSV</name>
<dbReference type="PROSITE" id="PS50930">
    <property type="entry name" value="HTH_LYTTR"/>
    <property type="match status" value="1"/>
</dbReference>
<sequence length="116" mass="14031">MYIMSEDYLWMKVSLKDIYYFETIKSSHYCKVVHKDGTGKIHADVKPLYEKVAPYFFQTKSSTLANLDLVRKVDTRNRILYFEENIFCTYAQRLGRELKEKLELYNYRSYRKKANE</sequence>
<dbReference type="SMART" id="SM00850">
    <property type="entry name" value="LytTR"/>
    <property type="match status" value="1"/>
</dbReference>
<dbReference type="Proteomes" id="UP000462363">
    <property type="component" value="Unassembled WGS sequence"/>
</dbReference>
<evidence type="ECO:0000313" key="3">
    <source>
        <dbReference type="Proteomes" id="UP000462363"/>
    </source>
</evidence>
<gene>
    <name evidence="2" type="ORF">FYJ37_07650</name>
</gene>
<dbReference type="GO" id="GO:0003677">
    <property type="term" value="F:DNA binding"/>
    <property type="evidence" value="ECO:0007669"/>
    <property type="project" value="InterPro"/>
</dbReference>
<organism evidence="2 3">
    <name type="scientific">Clostridium scindens (strain JCM 10418 / VPI 12708)</name>
    <dbReference type="NCBI Taxonomy" id="29347"/>
    <lineage>
        <taxon>Bacteria</taxon>
        <taxon>Bacillati</taxon>
        <taxon>Bacillota</taxon>
        <taxon>Clostridia</taxon>
        <taxon>Lachnospirales</taxon>
        <taxon>Lachnospiraceae</taxon>
    </lineage>
</organism>
<evidence type="ECO:0000259" key="1">
    <source>
        <dbReference type="PROSITE" id="PS50930"/>
    </source>
</evidence>
<accession>A0A844FBY6</accession>
<evidence type="ECO:0000313" key="2">
    <source>
        <dbReference type="EMBL" id="MSS40224.1"/>
    </source>
</evidence>
<dbReference type="InterPro" id="IPR007492">
    <property type="entry name" value="LytTR_DNA-bd_dom"/>
</dbReference>
<dbReference type="EMBL" id="VUMB01000013">
    <property type="protein sequence ID" value="MSS40224.1"/>
    <property type="molecule type" value="Genomic_DNA"/>
</dbReference>
<dbReference type="Gene3D" id="2.40.50.1020">
    <property type="entry name" value="LytTr DNA-binding domain"/>
    <property type="match status" value="1"/>
</dbReference>
<proteinExistence type="predicted"/>
<protein>
    <submittedName>
        <fullName evidence="2">LytTR family transcriptional regulator</fullName>
    </submittedName>
</protein>
<comment type="caution">
    <text evidence="2">The sequence shown here is derived from an EMBL/GenBank/DDBJ whole genome shotgun (WGS) entry which is preliminary data.</text>
</comment>